<comment type="caution">
    <text evidence="1">The sequence shown here is derived from an EMBL/GenBank/DDBJ whole genome shotgun (WGS) entry which is preliminary data.</text>
</comment>
<gene>
    <name evidence="1" type="ORF">OL497_15310</name>
</gene>
<dbReference type="Gene3D" id="3.40.1440.10">
    <property type="entry name" value="GIY-YIG endonuclease"/>
    <property type="match status" value="1"/>
</dbReference>
<dbReference type="EMBL" id="JAPDNS010000001">
    <property type="protein sequence ID" value="MCW3485277.1"/>
    <property type="molecule type" value="Genomic_DNA"/>
</dbReference>
<dbReference type="InterPro" id="IPR035901">
    <property type="entry name" value="GIY-YIG_endonuc_sf"/>
</dbReference>
<dbReference type="CDD" id="cd10451">
    <property type="entry name" value="GIY-YIG_LuxR_like"/>
    <property type="match status" value="1"/>
</dbReference>
<dbReference type="SUPFAM" id="SSF82771">
    <property type="entry name" value="GIY-YIG endonuclease"/>
    <property type="match status" value="1"/>
</dbReference>
<evidence type="ECO:0000313" key="1">
    <source>
        <dbReference type="EMBL" id="MCW3485277.1"/>
    </source>
</evidence>
<sequence length="120" mass="14328">MSAKKELKQAYKEMQFRKGVFQLRNKRNNKVFIGSTMDLDRAWNSLRIQLMSGSHANEALQRDWQLQQGEDFIYEIVEVLQERDEPQTDYKQEIKTLEKLVMMELEPYGDKGYHQQRAGR</sequence>
<keyword evidence="2" id="KW-1185">Reference proteome</keyword>
<dbReference type="RefSeq" id="WP_264731485.1">
    <property type="nucleotide sequence ID" value="NZ_JAPDNR010000001.1"/>
</dbReference>
<dbReference type="Proteomes" id="UP001207742">
    <property type="component" value="Unassembled WGS sequence"/>
</dbReference>
<reference evidence="1 2" key="1">
    <citation type="submission" date="2022-10" db="EMBL/GenBank/DDBJ databases">
        <title>Chitinophaga nivalis PC15 sp. nov., isolated from Pyeongchang county, South Korea.</title>
        <authorList>
            <person name="Trinh H.N."/>
        </authorList>
    </citation>
    <scope>NUCLEOTIDE SEQUENCE [LARGE SCALE GENOMIC DNA]</scope>
    <source>
        <strain evidence="1 2">PC14</strain>
    </source>
</reference>
<accession>A0ABT3IMT7</accession>
<protein>
    <submittedName>
        <fullName evidence="1">GIY-YIG nuclease family protein</fullName>
    </submittedName>
</protein>
<organism evidence="1 2">
    <name type="scientific">Chitinophaga nivalis</name>
    <dbReference type="NCBI Taxonomy" id="2991709"/>
    <lineage>
        <taxon>Bacteria</taxon>
        <taxon>Pseudomonadati</taxon>
        <taxon>Bacteroidota</taxon>
        <taxon>Chitinophagia</taxon>
        <taxon>Chitinophagales</taxon>
        <taxon>Chitinophagaceae</taxon>
        <taxon>Chitinophaga</taxon>
    </lineage>
</organism>
<evidence type="ECO:0000313" key="2">
    <source>
        <dbReference type="Proteomes" id="UP001207742"/>
    </source>
</evidence>
<proteinExistence type="predicted"/>
<name>A0ABT3IMT7_9BACT</name>